<keyword evidence="2" id="KW-1185">Reference proteome</keyword>
<proteinExistence type="predicted"/>
<dbReference type="EMBL" id="RPHB01000007">
    <property type="protein sequence ID" value="MBW3469092.1"/>
    <property type="molecule type" value="Genomic_DNA"/>
</dbReference>
<comment type="caution">
    <text evidence="1">The sequence shown here is derived from an EMBL/GenBank/DDBJ whole genome shotgun (WGS) entry which is preliminary data.</text>
</comment>
<organism evidence="1 2">
    <name type="scientific">Arthrospiribacter ruber</name>
    <dbReference type="NCBI Taxonomy" id="2487934"/>
    <lineage>
        <taxon>Bacteria</taxon>
        <taxon>Pseudomonadati</taxon>
        <taxon>Bacteroidota</taxon>
        <taxon>Cytophagia</taxon>
        <taxon>Cytophagales</taxon>
        <taxon>Cyclobacteriaceae</taxon>
        <taxon>Arthrospiribacter</taxon>
    </lineage>
</organism>
<dbReference type="Proteomes" id="UP000727490">
    <property type="component" value="Unassembled WGS sequence"/>
</dbReference>
<protein>
    <submittedName>
        <fullName evidence="1">Sigma-70 family RNA polymerase sigma factor</fullName>
    </submittedName>
</protein>
<gene>
    <name evidence="1" type="ORF">EGN73_14925</name>
</gene>
<sequence length="161" mass="19513">MNNQIINYIYKESEKLKNRQDKEDVAQEVVYIILEKGMGDNELDEGLKNYIKGIIWNYSTTLYNQFNKDTFTLTATDIPQYNVTVTYTDEREDYKELTSKIRRYVFENYYSKNKKLTKWRVFYLVLKGYDYRYIADRLKIGYKTAIEYNYQALKEIKERIA</sequence>
<dbReference type="AlphaFoldDB" id="A0A951ME92"/>
<name>A0A951ME92_9BACT</name>
<evidence type="ECO:0000313" key="1">
    <source>
        <dbReference type="EMBL" id="MBW3469092.1"/>
    </source>
</evidence>
<dbReference type="RefSeq" id="WP_219291522.1">
    <property type="nucleotide sequence ID" value="NZ_RPHB01000007.1"/>
</dbReference>
<evidence type="ECO:0000313" key="2">
    <source>
        <dbReference type="Proteomes" id="UP000727490"/>
    </source>
</evidence>
<reference evidence="1 2" key="1">
    <citation type="journal article" date="2020" name="Syst. Appl. Microbiol.">
        <title>Arthrospiribacter ruber gen. nov., sp. nov., a novel bacterium isolated from Arthrospira cultures.</title>
        <authorList>
            <person name="Waleron M."/>
            <person name="Misztak A."/>
            <person name="Waleron M.M."/>
            <person name="Furmaniak M."/>
            <person name="Mrozik A."/>
            <person name="Waleron K."/>
        </authorList>
    </citation>
    <scope>NUCLEOTIDE SEQUENCE [LARGE SCALE GENOMIC DNA]</scope>
    <source>
        <strain evidence="1 2">DPMB0001</strain>
    </source>
</reference>
<accession>A0A951ME92</accession>